<dbReference type="EMBL" id="PXYV01000020">
    <property type="protein sequence ID" value="PSR22201.1"/>
    <property type="molecule type" value="Genomic_DNA"/>
</dbReference>
<dbReference type="GO" id="GO:0005829">
    <property type="term" value="C:cytosol"/>
    <property type="evidence" value="ECO:0007669"/>
    <property type="project" value="TreeGrafter"/>
</dbReference>
<sequence>MSYDDQLAMIKDSYLVNPPFPASSRLPIHNLAEYERLYRQSLESLPNYWAEVARQLEWFTPWSQVLDGTLPDARWFVDATSNVSVNCIDRHARVRPDQVALIGLTEDGAQRRWTYAELQDITARTATALRQLGIRQGDVVAIFLPNLLETVAAVHACFRIGAIYNIIFSGFSPRALLDRLQDTKAKLVITADESRRRGRSLPLKAKLDEILQEVPSVRHVVVVRRTGATVAMQPGRDVTWDEWLATATTPTAPQAIEANEPGFIIYTSGTTAKPKGLVHSGLGFLVGTAHNVQYALDLAPTDVYWCTADVGWLTFPIFELVGGLAFGATYILYDGALDYPDAGRFYDIISRYRVNKVFTAPTVLRTLARHGDELVQPYDLAHLERIALVGEPLDSHTWRWIYEHVGRSRLEINNTYGQSETGSAWTSSIVGATAAKPGSCGLPLPGHAFAIVDDEGRPLPAGEVGQLAITAPFPTLARTIWGDPERYRQTYFSIPGHPDWYASHDAAVVDQDGHIWVLGRIDDVINVAAHRLSTMEMESAVLEVPDIAEAAVIGLADAIKGEVPVAIVTTRRAMAQEELERLVDAAITNQIGAIARPHAVIAVDQLPKTRSGKIVRRLLKDLVTGKPDIGDVSGVENVEILDHLREELKPEP</sequence>
<dbReference type="InterPro" id="IPR042099">
    <property type="entry name" value="ANL_N_sf"/>
</dbReference>
<evidence type="ECO:0000256" key="1">
    <source>
        <dbReference type="ARBA" id="ARBA00006432"/>
    </source>
</evidence>
<evidence type="ECO:0000256" key="2">
    <source>
        <dbReference type="ARBA" id="ARBA00013275"/>
    </source>
</evidence>
<reference evidence="10 11" key="1">
    <citation type="journal article" date="2014" name="BMC Genomics">
        <title>Comparison of environmental and isolate Sulfobacillus genomes reveals diverse carbon, sulfur, nitrogen, and hydrogen metabolisms.</title>
        <authorList>
            <person name="Justice N.B."/>
            <person name="Norman A."/>
            <person name="Brown C.T."/>
            <person name="Singh A."/>
            <person name="Thomas B.C."/>
            <person name="Banfield J.F."/>
        </authorList>
    </citation>
    <scope>NUCLEOTIDE SEQUENCE [LARGE SCALE GENOMIC DNA]</scope>
    <source>
        <strain evidence="10">AMDSBA3</strain>
    </source>
</reference>
<dbReference type="Pfam" id="PF13193">
    <property type="entry name" value="AMP-binding_C"/>
    <property type="match status" value="1"/>
</dbReference>
<evidence type="ECO:0000313" key="11">
    <source>
        <dbReference type="Proteomes" id="UP000241848"/>
    </source>
</evidence>
<proteinExistence type="inferred from homology"/>
<dbReference type="InterPro" id="IPR000873">
    <property type="entry name" value="AMP-dep_synth/lig_dom"/>
</dbReference>
<keyword evidence="5" id="KW-0067">ATP-binding</keyword>
<comment type="similarity">
    <text evidence="1">Belongs to the ATP-dependent AMP-binding enzyme family.</text>
</comment>
<keyword evidence="4" id="KW-0547">Nucleotide-binding</keyword>
<dbReference type="GO" id="GO:0006085">
    <property type="term" value="P:acetyl-CoA biosynthetic process"/>
    <property type="evidence" value="ECO:0007669"/>
    <property type="project" value="TreeGrafter"/>
</dbReference>
<dbReference type="EC" id="6.2.1.1" evidence="2"/>
<dbReference type="Gene3D" id="3.40.50.12780">
    <property type="entry name" value="N-terminal domain of ligase-like"/>
    <property type="match status" value="1"/>
</dbReference>
<evidence type="ECO:0000259" key="7">
    <source>
        <dbReference type="Pfam" id="PF00501"/>
    </source>
</evidence>
<evidence type="ECO:0000256" key="4">
    <source>
        <dbReference type="ARBA" id="ARBA00022741"/>
    </source>
</evidence>
<keyword evidence="6" id="KW-0007">Acetylation</keyword>
<dbReference type="GO" id="GO:0005524">
    <property type="term" value="F:ATP binding"/>
    <property type="evidence" value="ECO:0007669"/>
    <property type="project" value="UniProtKB-KW"/>
</dbReference>
<keyword evidence="3" id="KW-0436">Ligase</keyword>
<feature type="domain" description="Acetyl-coenzyme A synthetase N-terminal" evidence="9">
    <location>
        <begin position="34"/>
        <end position="87"/>
    </location>
</feature>
<dbReference type="PANTHER" id="PTHR24095:SF14">
    <property type="entry name" value="ACETYL-COENZYME A SYNTHETASE 1"/>
    <property type="match status" value="1"/>
</dbReference>
<dbReference type="AlphaFoldDB" id="A0A2T2WIY2"/>
<organism evidence="10 11">
    <name type="scientific">Sulfobacillus acidophilus</name>
    <dbReference type="NCBI Taxonomy" id="53633"/>
    <lineage>
        <taxon>Bacteria</taxon>
        <taxon>Bacillati</taxon>
        <taxon>Bacillota</taxon>
        <taxon>Clostridia</taxon>
        <taxon>Eubacteriales</taxon>
        <taxon>Clostridiales Family XVII. Incertae Sedis</taxon>
        <taxon>Sulfobacillus</taxon>
    </lineage>
</organism>
<gene>
    <name evidence="10" type="ORF">C7B45_07450</name>
</gene>
<dbReference type="Proteomes" id="UP000241848">
    <property type="component" value="Unassembled WGS sequence"/>
</dbReference>
<dbReference type="GO" id="GO:0003987">
    <property type="term" value="F:acetate-CoA ligase activity"/>
    <property type="evidence" value="ECO:0007669"/>
    <property type="project" value="UniProtKB-EC"/>
</dbReference>
<evidence type="ECO:0000256" key="3">
    <source>
        <dbReference type="ARBA" id="ARBA00022598"/>
    </source>
</evidence>
<dbReference type="Gene3D" id="3.30.300.30">
    <property type="match status" value="1"/>
</dbReference>
<dbReference type="NCBIfam" id="NF001208">
    <property type="entry name" value="PRK00174.1"/>
    <property type="match status" value="1"/>
</dbReference>
<evidence type="ECO:0000259" key="8">
    <source>
        <dbReference type="Pfam" id="PF13193"/>
    </source>
</evidence>
<dbReference type="InterPro" id="IPR045851">
    <property type="entry name" value="AMP-bd_C_sf"/>
</dbReference>
<dbReference type="PANTHER" id="PTHR24095">
    <property type="entry name" value="ACETYL-COENZYME A SYNTHETASE"/>
    <property type="match status" value="1"/>
</dbReference>
<dbReference type="Pfam" id="PF16177">
    <property type="entry name" value="ACAS_N"/>
    <property type="match status" value="1"/>
</dbReference>
<feature type="domain" description="AMP-binding enzyme C-terminal" evidence="8">
    <location>
        <begin position="536"/>
        <end position="613"/>
    </location>
</feature>
<dbReference type="InterPro" id="IPR032387">
    <property type="entry name" value="ACAS_N"/>
</dbReference>
<dbReference type="InterPro" id="IPR025110">
    <property type="entry name" value="AMP-bd_C"/>
</dbReference>
<name>A0A2T2WIY2_9FIRM</name>
<feature type="domain" description="AMP-dependent synthetase/ligase" evidence="7">
    <location>
        <begin position="89"/>
        <end position="472"/>
    </location>
</feature>
<evidence type="ECO:0000256" key="6">
    <source>
        <dbReference type="ARBA" id="ARBA00022990"/>
    </source>
</evidence>
<protein>
    <recommendedName>
        <fullName evidence="2">acetate--CoA ligase</fullName>
        <ecNumber evidence="2">6.2.1.1</ecNumber>
    </recommendedName>
</protein>
<evidence type="ECO:0000259" key="9">
    <source>
        <dbReference type="Pfam" id="PF16177"/>
    </source>
</evidence>
<dbReference type="SUPFAM" id="SSF56801">
    <property type="entry name" value="Acetyl-CoA synthetase-like"/>
    <property type="match status" value="1"/>
</dbReference>
<accession>A0A2T2WIY2</accession>
<evidence type="ECO:0000313" key="10">
    <source>
        <dbReference type="EMBL" id="PSR22201.1"/>
    </source>
</evidence>
<comment type="caution">
    <text evidence="10">The sequence shown here is derived from an EMBL/GenBank/DDBJ whole genome shotgun (WGS) entry which is preliminary data.</text>
</comment>
<dbReference type="Pfam" id="PF00501">
    <property type="entry name" value="AMP-binding"/>
    <property type="match status" value="1"/>
</dbReference>
<evidence type="ECO:0000256" key="5">
    <source>
        <dbReference type="ARBA" id="ARBA00022840"/>
    </source>
</evidence>